<dbReference type="Proteomes" id="UP000499080">
    <property type="component" value="Unassembled WGS sequence"/>
</dbReference>
<comment type="caution">
    <text evidence="1">The sequence shown here is derived from an EMBL/GenBank/DDBJ whole genome shotgun (WGS) entry which is preliminary data.</text>
</comment>
<organism evidence="1 2">
    <name type="scientific">Araneus ventricosus</name>
    <name type="common">Orbweaver spider</name>
    <name type="synonym">Epeira ventricosa</name>
    <dbReference type="NCBI Taxonomy" id="182803"/>
    <lineage>
        <taxon>Eukaryota</taxon>
        <taxon>Metazoa</taxon>
        <taxon>Ecdysozoa</taxon>
        <taxon>Arthropoda</taxon>
        <taxon>Chelicerata</taxon>
        <taxon>Arachnida</taxon>
        <taxon>Araneae</taxon>
        <taxon>Araneomorphae</taxon>
        <taxon>Entelegynae</taxon>
        <taxon>Araneoidea</taxon>
        <taxon>Araneidae</taxon>
        <taxon>Araneus</taxon>
    </lineage>
</organism>
<keyword evidence="2" id="KW-1185">Reference proteome</keyword>
<gene>
    <name evidence="1" type="ORF">AVEN_76061_1</name>
</gene>
<protein>
    <submittedName>
        <fullName evidence="1">Uncharacterized protein</fullName>
    </submittedName>
</protein>
<dbReference type="EMBL" id="BGPR01093808">
    <property type="protein sequence ID" value="GBM32352.1"/>
    <property type="molecule type" value="Genomic_DNA"/>
</dbReference>
<sequence length="181" mass="20230">MECFDDYSADWEERLLVNESAEGSNSVSEEEFSDMVCNRQQAKLSTQATLGKIDELIRNSDAIANESLSRKLELSIARNIEGYFGTDLVILNLGQMTTPELASPSPNFRTTSANDLMCNRPGPHTRRIFSGIGSRTWSPPAPKLRPYHRRLIIYCLETEYESLRAFAHAPGGVISIKTGEK</sequence>
<evidence type="ECO:0000313" key="2">
    <source>
        <dbReference type="Proteomes" id="UP000499080"/>
    </source>
</evidence>
<accession>A0A4Y2ESX0</accession>
<name>A0A4Y2ESX0_ARAVE</name>
<dbReference type="AlphaFoldDB" id="A0A4Y2ESX0"/>
<evidence type="ECO:0000313" key="1">
    <source>
        <dbReference type="EMBL" id="GBM32352.1"/>
    </source>
</evidence>
<reference evidence="1 2" key="1">
    <citation type="journal article" date="2019" name="Sci. Rep.">
        <title>Orb-weaving spider Araneus ventricosus genome elucidates the spidroin gene catalogue.</title>
        <authorList>
            <person name="Kono N."/>
            <person name="Nakamura H."/>
            <person name="Ohtoshi R."/>
            <person name="Moran D.A.P."/>
            <person name="Shinohara A."/>
            <person name="Yoshida Y."/>
            <person name="Fujiwara M."/>
            <person name="Mori M."/>
            <person name="Tomita M."/>
            <person name="Arakawa K."/>
        </authorList>
    </citation>
    <scope>NUCLEOTIDE SEQUENCE [LARGE SCALE GENOMIC DNA]</scope>
</reference>
<proteinExistence type="predicted"/>